<dbReference type="SUPFAM" id="SSF53756">
    <property type="entry name" value="UDP-Glycosyltransferase/glycogen phosphorylase"/>
    <property type="match status" value="1"/>
</dbReference>
<dbReference type="Proteomes" id="UP000796880">
    <property type="component" value="Unassembled WGS sequence"/>
</dbReference>
<evidence type="ECO:0000256" key="3">
    <source>
        <dbReference type="RuleBase" id="RU003718"/>
    </source>
</evidence>
<keyword evidence="6" id="KW-1185">Reference proteome</keyword>
<reference evidence="5" key="1">
    <citation type="submission" date="2020-03" db="EMBL/GenBank/DDBJ databases">
        <title>A high-quality chromosome-level genome assembly of a woody plant with both climbing and erect habits, Rhamnella rubrinervis.</title>
        <authorList>
            <person name="Lu Z."/>
            <person name="Yang Y."/>
            <person name="Zhu X."/>
            <person name="Sun Y."/>
        </authorList>
    </citation>
    <scope>NUCLEOTIDE SEQUENCE</scope>
    <source>
        <strain evidence="5">BYM</strain>
        <tissue evidence="5">Leaf</tissue>
    </source>
</reference>
<dbReference type="Pfam" id="PF00201">
    <property type="entry name" value="UDPGT"/>
    <property type="match status" value="1"/>
</dbReference>
<accession>A0A8K0MSR6</accession>
<dbReference type="InterPro" id="IPR035595">
    <property type="entry name" value="UDP_glycos_trans_CS"/>
</dbReference>
<dbReference type="Gene3D" id="3.40.50.2000">
    <property type="entry name" value="Glycogen Phosphorylase B"/>
    <property type="match status" value="2"/>
</dbReference>
<dbReference type="InterPro" id="IPR002213">
    <property type="entry name" value="UDP_glucos_trans"/>
</dbReference>
<evidence type="ECO:0000313" key="6">
    <source>
        <dbReference type="Proteomes" id="UP000796880"/>
    </source>
</evidence>
<keyword evidence="3" id="KW-0328">Glycosyltransferase</keyword>
<evidence type="ECO:0000256" key="2">
    <source>
        <dbReference type="ARBA" id="ARBA00022679"/>
    </source>
</evidence>
<dbReference type="EMBL" id="VOIH02000001">
    <property type="protein sequence ID" value="KAF3456679.1"/>
    <property type="molecule type" value="Genomic_DNA"/>
</dbReference>
<proteinExistence type="inferred from homology"/>
<comment type="similarity">
    <text evidence="1 3">Belongs to the UDP-glycosyltransferase family.</text>
</comment>
<keyword evidence="2 3" id="KW-0808">Transferase</keyword>
<dbReference type="PROSITE" id="PS00375">
    <property type="entry name" value="UDPGT"/>
    <property type="match status" value="1"/>
</dbReference>
<evidence type="ECO:0000313" key="5">
    <source>
        <dbReference type="EMBL" id="KAF3456679.1"/>
    </source>
</evidence>
<name>A0A8K0MSR6_9ROSA</name>
<dbReference type="OrthoDB" id="1180839at2759"/>
<comment type="caution">
    <text evidence="5">The sequence shown here is derived from an EMBL/GenBank/DDBJ whole genome shotgun (WGS) entry which is preliminary data.</text>
</comment>
<dbReference type="GO" id="GO:0080044">
    <property type="term" value="F:quercetin 7-O-glucosyltransferase activity"/>
    <property type="evidence" value="ECO:0007669"/>
    <property type="project" value="TreeGrafter"/>
</dbReference>
<evidence type="ECO:0000256" key="1">
    <source>
        <dbReference type="ARBA" id="ARBA00009995"/>
    </source>
</evidence>
<dbReference type="PANTHER" id="PTHR11926">
    <property type="entry name" value="GLUCOSYL/GLUCURONOSYL TRANSFERASES"/>
    <property type="match status" value="1"/>
</dbReference>
<dbReference type="GO" id="GO:0080043">
    <property type="term" value="F:quercetin 3-O-glucosyltransferase activity"/>
    <property type="evidence" value="ECO:0007669"/>
    <property type="project" value="TreeGrafter"/>
</dbReference>
<dbReference type="CDD" id="cd03784">
    <property type="entry name" value="GT1_Gtf-like"/>
    <property type="match status" value="1"/>
</dbReference>
<dbReference type="FunFam" id="3.40.50.2000:FF:000019">
    <property type="entry name" value="Glycosyltransferase"/>
    <property type="match status" value="1"/>
</dbReference>
<organism evidence="5 6">
    <name type="scientific">Rhamnella rubrinervis</name>
    <dbReference type="NCBI Taxonomy" id="2594499"/>
    <lineage>
        <taxon>Eukaryota</taxon>
        <taxon>Viridiplantae</taxon>
        <taxon>Streptophyta</taxon>
        <taxon>Embryophyta</taxon>
        <taxon>Tracheophyta</taxon>
        <taxon>Spermatophyta</taxon>
        <taxon>Magnoliopsida</taxon>
        <taxon>eudicotyledons</taxon>
        <taxon>Gunneridae</taxon>
        <taxon>Pentapetalae</taxon>
        <taxon>rosids</taxon>
        <taxon>fabids</taxon>
        <taxon>Rosales</taxon>
        <taxon>Rhamnaceae</taxon>
        <taxon>rhamnoid group</taxon>
        <taxon>Rhamneae</taxon>
        <taxon>Rhamnella</taxon>
    </lineage>
</organism>
<dbReference type="AlphaFoldDB" id="A0A8K0MSR6"/>
<gene>
    <name evidence="5" type="ORF">FNV43_RR01333</name>
</gene>
<sequence>MGITRLIVITFPAQGHISPALQLAKRLIGLGSEVTFVTTNFAYGKMMKSKPNSTPNGLSFVPFSDGYDDGVKPGDSTDNYQLEFRRGGSQAISDLVDSGAKEGRPFTFIVYSLGLNWVVEVANELNLPSALLWVEPATVFLLYYYYFHGYEDIIKNSISNTSCSIEFPGLPSEFAGPDLPSFMDATKPHSTKAIEIFKEQFETHDKESNPKVLVNTFDALEPEALRAIGGKFDLIGIGPLIPSSFLGGKDPSDEISFGGDLFQGSEDCIQWMNNKNKESVIYVSFGTICVLSKPQLEEIAGALLDFGRPFLWVITEKQYPEGKKEEDELSCIEELAKLGKIVSWCPQKGVLSHPSLGCFVTHCGWNSTLESLVCGVPMVAFPRWMDQGSNAKLIEDVWKTGVRVKANNEGFVERDEIRRCLNLVMEDGENGEEMRRNAKKWKDLGSEAVKEGGSSEKNFKAFANGIIA</sequence>
<dbReference type="PANTHER" id="PTHR11926:SF870">
    <property type="entry name" value="UDP-GLYCOSYLTRANSFERASE 75B1"/>
    <property type="match status" value="1"/>
</dbReference>
<protein>
    <recommendedName>
        <fullName evidence="4">Glycosyltransferase</fullName>
        <ecNumber evidence="4">2.4.1.-</ecNumber>
    </recommendedName>
</protein>
<evidence type="ECO:0000256" key="4">
    <source>
        <dbReference type="RuleBase" id="RU362057"/>
    </source>
</evidence>
<dbReference type="EC" id="2.4.1.-" evidence="4"/>